<keyword evidence="2" id="KW-1185">Reference proteome</keyword>
<protein>
    <submittedName>
        <fullName evidence="1">UPF0280 family protein</fullName>
    </submittedName>
</protein>
<dbReference type="Gene3D" id="3.10.520.10">
    <property type="entry name" value="ApbE-like domains"/>
    <property type="match status" value="1"/>
</dbReference>
<dbReference type="InterPro" id="IPR007183">
    <property type="entry name" value="UPF0280"/>
</dbReference>
<gene>
    <name evidence="1" type="ORF">GU927_003995</name>
</gene>
<evidence type="ECO:0000313" key="1">
    <source>
        <dbReference type="EMBL" id="MBU9697005.1"/>
    </source>
</evidence>
<organism evidence="1 2">
    <name type="scientific">Paragemmobacter amnigenus</name>
    <dbReference type="NCBI Taxonomy" id="2852097"/>
    <lineage>
        <taxon>Bacteria</taxon>
        <taxon>Pseudomonadati</taxon>
        <taxon>Pseudomonadota</taxon>
        <taxon>Alphaproteobacteria</taxon>
        <taxon>Rhodobacterales</taxon>
        <taxon>Paracoccaceae</taxon>
        <taxon>Paragemmobacter</taxon>
    </lineage>
</organism>
<accession>A0ABS6J3R9</accession>
<name>A0ABS6J3R9_9RHOB</name>
<dbReference type="EMBL" id="JAAATX020000002">
    <property type="protein sequence ID" value="MBU9697005.1"/>
    <property type="molecule type" value="Genomic_DNA"/>
</dbReference>
<dbReference type="InterPro" id="IPR003374">
    <property type="entry name" value="ApbE-like_sf"/>
</dbReference>
<reference evidence="1 2" key="1">
    <citation type="submission" date="2021-06" db="EMBL/GenBank/DDBJ databases">
        <title>Rhodobacteraceae bacterium strain HSP-20.</title>
        <authorList>
            <person name="Chen W.-M."/>
        </authorList>
    </citation>
    <scope>NUCLEOTIDE SEQUENCE [LARGE SCALE GENOMIC DNA]</scope>
    <source>
        <strain evidence="1 2">HSP-20</strain>
    </source>
</reference>
<dbReference type="RefSeq" id="WP_161761061.1">
    <property type="nucleotide sequence ID" value="NZ_JAAATX020000002.1"/>
</dbReference>
<comment type="caution">
    <text evidence="1">The sequence shown here is derived from an EMBL/GenBank/DDBJ whole genome shotgun (WGS) entry which is preliminary data.</text>
</comment>
<proteinExistence type="predicted"/>
<dbReference type="SUPFAM" id="SSF143631">
    <property type="entry name" value="ApbE-like"/>
    <property type="match status" value="1"/>
</dbReference>
<dbReference type="NCBIfam" id="NF003322">
    <property type="entry name" value="PRK04334.1-2"/>
    <property type="match status" value="1"/>
</dbReference>
<sequence>MTARIAWLPGNRLHLNHGPIDVILQGWGDPRALTEGYAAVADRFPAILPELCAELPALRAPDAPLHGPVARRMAAATAPFRPAFITPMAAVAGAVAEEILRLFVRPGITRAYANNGGDIALHLDRGESLTCAIAARPHQPHHLPDRVTIRHADPVRGIATSGWRGRSHSLGIADAVTVLARSAPMADAAATMIANAVDLPGHPGITRRPALDLAPDSDLGHRLVTTAVGTIGRQEAVMALCAGEAAARAFRTQGLIEAAALFLHPEHRTVGPLALSVPEPESTLA</sequence>
<dbReference type="Proteomes" id="UP000731907">
    <property type="component" value="Unassembled WGS sequence"/>
</dbReference>
<evidence type="ECO:0000313" key="2">
    <source>
        <dbReference type="Proteomes" id="UP000731907"/>
    </source>
</evidence>
<dbReference type="PIRSF" id="PIRSF006421">
    <property type="entry name" value="UCP006421"/>
    <property type="match status" value="1"/>
</dbReference>